<keyword evidence="7 10" id="KW-0472">Membrane</keyword>
<name>W4K954_HETIT</name>
<evidence type="ECO:0000313" key="11">
    <source>
        <dbReference type="EMBL" id="ETW81616.1"/>
    </source>
</evidence>
<dbReference type="Proteomes" id="UP000030671">
    <property type="component" value="Unassembled WGS sequence"/>
</dbReference>
<keyword evidence="12" id="KW-1185">Reference proteome</keyword>
<accession>W4K954</accession>
<dbReference type="GO" id="GO:0015254">
    <property type="term" value="F:glycerol channel activity"/>
    <property type="evidence" value="ECO:0007669"/>
    <property type="project" value="TreeGrafter"/>
</dbReference>
<evidence type="ECO:0000256" key="3">
    <source>
        <dbReference type="ARBA" id="ARBA00022448"/>
    </source>
</evidence>
<evidence type="ECO:0000256" key="2">
    <source>
        <dbReference type="ARBA" id="ARBA00006175"/>
    </source>
</evidence>
<dbReference type="Pfam" id="PF00230">
    <property type="entry name" value="MIP"/>
    <property type="match status" value="1"/>
</dbReference>
<dbReference type="InterPro" id="IPR050363">
    <property type="entry name" value="MIP/Aquaporin"/>
</dbReference>
<dbReference type="GO" id="GO:0005886">
    <property type="term" value="C:plasma membrane"/>
    <property type="evidence" value="ECO:0007669"/>
    <property type="project" value="TreeGrafter"/>
</dbReference>
<reference evidence="11 12" key="1">
    <citation type="journal article" date="2012" name="New Phytol.">
        <title>Insight into trade-off between wood decay and parasitism from the genome of a fungal forest pathogen.</title>
        <authorList>
            <person name="Olson A."/>
            <person name="Aerts A."/>
            <person name="Asiegbu F."/>
            <person name="Belbahri L."/>
            <person name="Bouzid O."/>
            <person name="Broberg A."/>
            <person name="Canback B."/>
            <person name="Coutinho P.M."/>
            <person name="Cullen D."/>
            <person name="Dalman K."/>
            <person name="Deflorio G."/>
            <person name="van Diepen L.T."/>
            <person name="Dunand C."/>
            <person name="Duplessis S."/>
            <person name="Durling M."/>
            <person name="Gonthier P."/>
            <person name="Grimwood J."/>
            <person name="Fossdal C.G."/>
            <person name="Hansson D."/>
            <person name="Henrissat B."/>
            <person name="Hietala A."/>
            <person name="Himmelstrand K."/>
            <person name="Hoffmeister D."/>
            <person name="Hogberg N."/>
            <person name="James T.Y."/>
            <person name="Karlsson M."/>
            <person name="Kohler A."/>
            <person name="Kues U."/>
            <person name="Lee Y.H."/>
            <person name="Lin Y.C."/>
            <person name="Lind M."/>
            <person name="Lindquist E."/>
            <person name="Lombard V."/>
            <person name="Lucas S."/>
            <person name="Lunden K."/>
            <person name="Morin E."/>
            <person name="Murat C."/>
            <person name="Park J."/>
            <person name="Raffaello T."/>
            <person name="Rouze P."/>
            <person name="Salamov A."/>
            <person name="Schmutz J."/>
            <person name="Solheim H."/>
            <person name="Stahlberg J."/>
            <person name="Velez H."/>
            <person name="de Vries R.P."/>
            <person name="Wiebenga A."/>
            <person name="Woodward S."/>
            <person name="Yakovlev I."/>
            <person name="Garbelotto M."/>
            <person name="Martin F."/>
            <person name="Grigoriev I.V."/>
            <person name="Stenlid J."/>
        </authorList>
    </citation>
    <scope>NUCLEOTIDE SEQUENCE [LARGE SCALE GENOMIC DNA]</scope>
    <source>
        <strain evidence="11 12">TC 32-1</strain>
    </source>
</reference>
<dbReference type="PANTHER" id="PTHR43829:SF9">
    <property type="entry name" value="AQUAPORIN-9"/>
    <property type="match status" value="1"/>
</dbReference>
<sequence length="345" mass="37655">MSLPVLKSFGRRRSSDAMSKEVKHLEDVDESPEDFEALHEYYTKYPNRWSRVREHLREPAAEMLGTMILILFGNGVDCQVVLSSNTAVSATPKGDYLSLNFGWACGAALGVWVSGGVTGGHINPVVTLALAVFRDFPWKKVPIYIFAQILGAWIGSLIVFANYFHAIYIFEGGRKALSVPGTASLFATYALDYMPAANSFFDQFVGTFALVLVVFAVSDKRNGPPPAGLVPLVIFIFILGVGTAFGMQTGYAINPARDLGPRIMTAMVGYGREVFNFRDQYWLWCPILGPIAGGLVGAFVYDALIFLGDESILNRPNAAARKHHAHALNAERQKPIAGAAVDEIV</sequence>
<comment type="subcellular location">
    <subcellularLocation>
        <location evidence="1">Membrane</location>
        <topology evidence="1">Multi-pass membrane protein</topology>
    </subcellularLocation>
</comment>
<comment type="catalytic activity">
    <reaction evidence="8">
        <text>H2O(in) = H2O(out)</text>
        <dbReference type="Rhea" id="RHEA:29667"/>
        <dbReference type="ChEBI" id="CHEBI:15377"/>
    </reaction>
</comment>
<protein>
    <submittedName>
        <fullName evidence="11">Aquaporin</fullName>
    </submittedName>
</protein>
<comment type="similarity">
    <text evidence="2 9">Belongs to the MIP/aquaporin (TC 1.A.8) family.</text>
</comment>
<evidence type="ECO:0000256" key="5">
    <source>
        <dbReference type="ARBA" id="ARBA00022737"/>
    </source>
</evidence>
<dbReference type="STRING" id="747525.W4K954"/>
<proteinExistence type="inferred from homology"/>
<dbReference type="Gene3D" id="1.20.1080.10">
    <property type="entry name" value="Glycerol uptake facilitator protein"/>
    <property type="match status" value="1"/>
</dbReference>
<evidence type="ECO:0000256" key="7">
    <source>
        <dbReference type="ARBA" id="ARBA00023136"/>
    </source>
</evidence>
<keyword evidence="3 9" id="KW-0813">Transport</keyword>
<feature type="transmembrane region" description="Helical" evidence="10">
    <location>
        <begin position="229"/>
        <end position="253"/>
    </location>
</feature>
<evidence type="ECO:0000256" key="9">
    <source>
        <dbReference type="RuleBase" id="RU000477"/>
    </source>
</evidence>
<evidence type="ECO:0000256" key="8">
    <source>
        <dbReference type="ARBA" id="ARBA00034651"/>
    </source>
</evidence>
<dbReference type="KEGG" id="hir:HETIRDRAFT_51894"/>
<dbReference type="FunFam" id="1.20.1080.10:FF:000027">
    <property type="entry name" value="MIP aquaporin"/>
    <property type="match status" value="1"/>
</dbReference>
<feature type="transmembrane region" description="Helical" evidence="10">
    <location>
        <begin position="101"/>
        <end position="122"/>
    </location>
</feature>
<dbReference type="InterPro" id="IPR023271">
    <property type="entry name" value="Aquaporin-like"/>
</dbReference>
<evidence type="ECO:0000256" key="6">
    <source>
        <dbReference type="ARBA" id="ARBA00022989"/>
    </source>
</evidence>
<dbReference type="AlphaFoldDB" id="W4K954"/>
<keyword evidence="4 9" id="KW-0812">Transmembrane</keyword>
<dbReference type="PANTHER" id="PTHR43829">
    <property type="entry name" value="AQUAPORIN OR AQUAGLYCEROPORIN RELATED"/>
    <property type="match status" value="1"/>
</dbReference>
<dbReference type="OrthoDB" id="3222at2759"/>
<dbReference type="NCBIfam" id="TIGR00861">
    <property type="entry name" value="MIP"/>
    <property type="match status" value="1"/>
</dbReference>
<evidence type="ECO:0000313" key="12">
    <source>
        <dbReference type="Proteomes" id="UP000030671"/>
    </source>
</evidence>
<dbReference type="GeneID" id="20678195"/>
<dbReference type="eggNOG" id="KOG0224">
    <property type="taxonomic scope" value="Eukaryota"/>
</dbReference>
<dbReference type="InParanoid" id="W4K954"/>
<evidence type="ECO:0000256" key="1">
    <source>
        <dbReference type="ARBA" id="ARBA00004141"/>
    </source>
</evidence>
<dbReference type="PRINTS" id="PR00783">
    <property type="entry name" value="MINTRINSICP"/>
</dbReference>
<feature type="transmembrane region" description="Helical" evidence="10">
    <location>
        <begin position="142"/>
        <end position="164"/>
    </location>
</feature>
<keyword evidence="5" id="KW-0677">Repeat</keyword>
<feature type="transmembrane region" description="Helical" evidence="10">
    <location>
        <begin position="200"/>
        <end position="217"/>
    </location>
</feature>
<dbReference type="HOGENOM" id="CLU_020019_9_0_1"/>
<dbReference type="SUPFAM" id="SSF81338">
    <property type="entry name" value="Aquaporin-like"/>
    <property type="match status" value="1"/>
</dbReference>
<gene>
    <name evidence="11" type="ORF">HETIRDRAFT_51894</name>
</gene>
<evidence type="ECO:0000256" key="4">
    <source>
        <dbReference type="ARBA" id="ARBA00022692"/>
    </source>
</evidence>
<dbReference type="CDD" id="cd00333">
    <property type="entry name" value="MIP"/>
    <property type="match status" value="1"/>
</dbReference>
<dbReference type="GO" id="GO:0015250">
    <property type="term" value="F:water channel activity"/>
    <property type="evidence" value="ECO:0007669"/>
    <property type="project" value="TreeGrafter"/>
</dbReference>
<dbReference type="PRINTS" id="PR02019">
    <property type="entry name" value="AQUAPORIN7"/>
</dbReference>
<organism evidence="11 12">
    <name type="scientific">Heterobasidion irregulare (strain TC 32-1)</name>
    <dbReference type="NCBI Taxonomy" id="747525"/>
    <lineage>
        <taxon>Eukaryota</taxon>
        <taxon>Fungi</taxon>
        <taxon>Dikarya</taxon>
        <taxon>Basidiomycota</taxon>
        <taxon>Agaricomycotina</taxon>
        <taxon>Agaricomycetes</taxon>
        <taxon>Russulales</taxon>
        <taxon>Bondarzewiaceae</taxon>
        <taxon>Heterobasidion</taxon>
        <taxon>Heterobasidion annosum species complex</taxon>
    </lineage>
</organism>
<feature type="transmembrane region" description="Helical" evidence="10">
    <location>
        <begin position="281"/>
        <end position="307"/>
    </location>
</feature>
<evidence type="ECO:0000256" key="10">
    <source>
        <dbReference type="SAM" id="Phobius"/>
    </source>
</evidence>
<dbReference type="RefSeq" id="XP_009545856.1">
    <property type="nucleotide sequence ID" value="XM_009547561.1"/>
</dbReference>
<keyword evidence="6 10" id="KW-1133">Transmembrane helix</keyword>
<dbReference type="InterPro" id="IPR000425">
    <property type="entry name" value="MIP"/>
</dbReference>
<dbReference type="EMBL" id="KI925458">
    <property type="protein sequence ID" value="ETW81616.1"/>
    <property type="molecule type" value="Genomic_DNA"/>
</dbReference>